<protein>
    <submittedName>
        <fullName evidence="1">Uncharacterized protein</fullName>
    </submittedName>
</protein>
<accession>A0A9W8SF77</accession>
<evidence type="ECO:0000313" key="1">
    <source>
        <dbReference type="EMBL" id="KAJ4270493.1"/>
    </source>
</evidence>
<proteinExistence type="predicted"/>
<dbReference type="AlphaFoldDB" id="A0A9W8SF77"/>
<keyword evidence="2" id="KW-1185">Reference proteome</keyword>
<evidence type="ECO:0000313" key="2">
    <source>
        <dbReference type="Proteomes" id="UP001152049"/>
    </source>
</evidence>
<organism evidence="1 2">
    <name type="scientific">Fusarium torreyae</name>
    <dbReference type="NCBI Taxonomy" id="1237075"/>
    <lineage>
        <taxon>Eukaryota</taxon>
        <taxon>Fungi</taxon>
        <taxon>Dikarya</taxon>
        <taxon>Ascomycota</taxon>
        <taxon>Pezizomycotina</taxon>
        <taxon>Sordariomycetes</taxon>
        <taxon>Hypocreomycetidae</taxon>
        <taxon>Hypocreales</taxon>
        <taxon>Nectriaceae</taxon>
        <taxon>Fusarium</taxon>
    </lineage>
</organism>
<name>A0A9W8SF77_9HYPO</name>
<dbReference type="OrthoDB" id="288942at2759"/>
<comment type="caution">
    <text evidence="1">The sequence shown here is derived from an EMBL/GenBank/DDBJ whole genome shotgun (WGS) entry which is preliminary data.</text>
</comment>
<gene>
    <name evidence="1" type="ORF">NW762_002180</name>
</gene>
<dbReference type="EMBL" id="JAOQAZ010000002">
    <property type="protein sequence ID" value="KAJ4270493.1"/>
    <property type="molecule type" value="Genomic_DNA"/>
</dbReference>
<dbReference type="Proteomes" id="UP001152049">
    <property type="component" value="Unassembled WGS sequence"/>
</dbReference>
<reference evidence="1" key="1">
    <citation type="submission" date="2022-09" db="EMBL/GenBank/DDBJ databases">
        <title>Fusarium specimens isolated from Avocado Roots.</title>
        <authorList>
            <person name="Stajich J."/>
            <person name="Roper C."/>
            <person name="Heimlech-Rivalta G."/>
        </authorList>
    </citation>
    <scope>NUCLEOTIDE SEQUENCE</scope>
    <source>
        <strain evidence="1">CF00136</strain>
    </source>
</reference>
<sequence>MEGSSIDEDLVQSAGGDPALVEELDRFLPEVESMSSQAANWTIHSQRTCPLFCILPPEIRLAIFGFALSEHDTYFDRHGFGARIYTFSVTWTAQKLEPEDGDDPDIPGPDDLKHSWPELRRDALVSLEKPQVLLHGEGEWINGLSNLPRAWREPRVIGGDR</sequence>